<evidence type="ECO:0000256" key="3">
    <source>
        <dbReference type="ARBA" id="ARBA00022741"/>
    </source>
</evidence>
<feature type="domain" description="ABC transporter" evidence="5">
    <location>
        <begin position="5"/>
        <end position="228"/>
    </location>
</feature>
<dbReference type="InterPro" id="IPR017871">
    <property type="entry name" value="ABC_transporter-like_CS"/>
</dbReference>
<keyword evidence="4 6" id="KW-0067">ATP-binding</keyword>
<keyword evidence="7" id="KW-1185">Reference proteome</keyword>
<protein>
    <submittedName>
        <fullName evidence="6">ABC transporter ATP-binding protein</fullName>
    </submittedName>
</protein>
<keyword evidence="3" id="KW-0547">Nucleotide-binding</keyword>
<dbReference type="SMART" id="SM00382">
    <property type="entry name" value="AAA"/>
    <property type="match status" value="1"/>
</dbReference>
<evidence type="ECO:0000256" key="4">
    <source>
        <dbReference type="ARBA" id="ARBA00022840"/>
    </source>
</evidence>
<evidence type="ECO:0000256" key="1">
    <source>
        <dbReference type="ARBA" id="ARBA00005417"/>
    </source>
</evidence>
<evidence type="ECO:0000313" key="6">
    <source>
        <dbReference type="EMBL" id="MFC1851104.1"/>
    </source>
</evidence>
<dbReference type="InterPro" id="IPR003593">
    <property type="entry name" value="AAA+_ATPase"/>
</dbReference>
<organism evidence="6 7">
    <name type="scientific">candidate division CSSED10-310 bacterium</name>
    <dbReference type="NCBI Taxonomy" id="2855610"/>
    <lineage>
        <taxon>Bacteria</taxon>
        <taxon>Bacteria division CSSED10-310</taxon>
    </lineage>
</organism>
<reference evidence="6 7" key="1">
    <citation type="submission" date="2024-09" db="EMBL/GenBank/DDBJ databases">
        <title>Laminarin stimulates single cell rates of sulfate reduction while oxygen inhibits transcriptomic activity in coastal marine sediment.</title>
        <authorList>
            <person name="Lindsay M."/>
            <person name="Orcutt B."/>
            <person name="Emerson D."/>
            <person name="Stepanauskas R."/>
            <person name="D'Angelo T."/>
        </authorList>
    </citation>
    <scope>NUCLEOTIDE SEQUENCE [LARGE SCALE GENOMIC DNA]</scope>
    <source>
        <strain evidence="6">SAG AM-311-K15</strain>
    </source>
</reference>
<accession>A0ABV6YY34</accession>
<comment type="caution">
    <text evidence="6">The sequence shown here is derived from an EMBL/GenBank/DDBJ whole genome shotgun (WGS) entry which is preliminary data.</text>
</comment>
<evidence type="ECO:0000259" key="5">
    <source>
        <dbReference type="PROSITE" id="PS50893"/>
    </source>
</evidence>
<dbReference type="SUPFAM" id="SSF52540">
    <property type="entry name" value="P-loop containing nucleoside triphosphate hydrolases"/>
    <property type="match status" value="1"/>
</dbReference>
<dbReference type="Pfam" id="PF00005">
    <property type="entry name" value="ABC_tran"/>
    <property type="match status" value="1"/>
</dbReference>
<dbReference type="PROSITE" id="PS50893">
    <property type="entry name" value="ABC_TRANSPORTER_2"/>
    <property type="match status" value="1"/>
</dbReference>
<evidence type="ECO:0000313" key="7">
    <source>
        <dbReference type="Proteomes" id="UP001594351"/>
    </source>
</evidence>
<dbReference type="PROSITE" id="PS00211">
    <property type="entry name" value="ABC_TRANSPORTER_1"/>
    <property type="match status" value="1"/>
</dbReference>
<dbReference type="Gene3D" id="3.40.50.300">
    <property type="entry name" value="P-loop containing nucleotide triphosphate hydrolases"/>
    <property type="match status" value="1"/>
</dbReference>
<sequence length="228" mass="25551">MNDKIEVKNISKSFTIGEKNLEVLRGLYLTVSHAEMIAITGVSGVGKSTLLHLLGTLDIPSSGEVLYDEVNPFLLSTHDLSQFRNRTIGFIFQAHHLLPEFTACENVMIPLLINRYSRKEAREKADSFLAEVELDHRKNHKPGELSGGEQQRVAVARSLVNNPKVIIADEPTGNLDEKTGRSIHNLLKRINKEHGITFIIATHNLRLASETDQQYQLIDGILIDDNNH</sequence>
<name>A0ABV6YY34_UNCC1</name>
<dbReference type="InterPro" id="IPR017911">
    <property type="entry name" value="MacB-like_ATP-bd"/>
</dbReference>
<dbReference type="PANTHER" id="PTHR24220">
    <property type="entry name" value="IMPORT ATP-BINDING PROTEIN"/>
    <property type="match status" value="1"/>
</dbReference>
<dbReference type="CDD" id="cd03255">
    <property type="entry name" value="ABC_MJ0796_LolCDE_FtsE"/>
    <property type="match status" value="1"/>
</dbReference>
<proteinExistence type="inferred from homology"/>
<gene>
    <name evidence="6" type="ORF">ACFL27_12995</name>
</gene>
<dbReference type="Proteomes" id="UP001594351">
    <property type="component" value="Unassembled WGS sequence"/>
</dbReference>
<dbReference type="InterPro" id="IPR027417">
    <property type="entry name" value="P-loop_NTPase"/>
</dbReference>
<dbReference type="EMBL" id="JBHPBY010000153">
    <property type="protein sequence ID" value="MFC1851104.1"/>
    <property type="molecule type" value="Genomic_DNA"/>
</dbReference>
<dbReference type="PANTHER" id="PTHR24220:SF689">
    <property type="entry name" value="LIPOPROTEIN-RELEASING SYSTEM ATP-BINDING PROTEIN LOLD"/>
    <property type="match status" value="1"/>
</dbReference>
<keyword evidence="2" id="KW-0813">Transport</keyword>
<evidence type="ECO:0000256" key="2">
    <source>
        <dbReference type="ARBA" id="ARBA00022448"/>
    </source>
</evidence>
<comment type="similarity">
    <text evidence="1">Belongs to the ABC transporter superfamily.</text>
</comment>
<dbReference type="GO" id="GO:0005524">
    <property type="term" value="F:ATP binding"/>
    <property type="evidence" value="ECO:0007669"/>
    <property type="project" value="UniProtKB-KW"/>
</dbReference>
<dbReference type="InterPro" id="IPR003439">
    <property type="entry name" value="ABC_transporter-like_ATP-bd"/>
</dbReference>
<dbReference type="InterPro" id="IPR015854">
    <property type="entry name" value="ABC_transpr_LolD-like"/>
</dbReference>